<dbReference type="OrthoDB" id="96314at2759"/>
<protein>
    <submittedName>
        <fullName evidence="5">Arylsulfatase</fullName>
    </submittedName>
</protein>
<dbReference type="GO" id="GO:0008449">
    <property type="term" value="F:N-acetylglucosamine-6-sulfatase activity"/>
    <property type="evidence" value="ECO:0007669"/>
    <property type="project" value="TreeGrafter"/>
</dbReference>
<dbReference type="InterPro" id="IPR017850">
    <property type="entry name" value="Alkaline_phosphatase_core_sf"/>
</dbReference>
<dbReference type="Gene3D" id="3.40.720.10">
    <property type="entry name" value="Alkaline Phosphatase, subunit A"/>
    <property type="match status" value="1"/>
</dbReference>
<evidence type="ECO:0000313" key="5">
    <source>
        <dbReference type="EMBL" id="PNY29948.1"/>
    </source>
</evidence>
<evidence type="ECO:0000256" key="2">
    <source>
        <dbReference type="SAM" id="MobiDB-lite"/>
    </source>
</evidence>
<dbReference type="InterPro" id="IPR000917">
    <property type="entry name" value="Sulfatase_N"/>
</dbReference>
<dbReference type="SUPFAM" id="SSF53649">
    <property type="entry name" value="Alkaline phosphatase-like"/>
    <property type="match status" value="1"/>
</dbReference>
<gene>
    <name evidence="5" type="ORF">TCAP_00136</name>
</gene>
<dbReference type="PANTHER" id="PTHR43108:SF8">
    <property type="entry name" value="SD21168P"/>
    <property type="match status" value="1"/>
</dbReference>
<dbReference type="AlphaFoldDB" id="A0A2K3QQZ6"/>
<dbReference type="EMBL" id="NRSZ01000019">
    <property type="protein sequence ID" value="PNY29948.1"/>
    <property type="molecule type" value="Genomic_DNA"/>
</dbReference>
<proteinExistence type="inferred from homology"/>
<feature type="region of interest" description="Disordered" evidence="2">
    <location>
        <begin position="561"/>
        <end position="593"/>
    </location>
</feature>
<dbReference type="CDD" id="cd16147">
    <property type="entry name" value="G6S"/>
    <property type="match status" value="1"/>
</dbReference>
<evidence type="ECO:0000259" key="4">
    <source>
        <dbReference type="Pfam" id="PF00884"/>
    </source>
</evidence>
<evidence type="ECO:0000256" key="1">
    <source>
        <dbReference type="ARBA" id="ARBA00008779"/>
    </source>
</evidence>
<organism evidence="5 6">
    <name type="scientific">Tolypocladium capitatum</name>
    <dbReference type="NCBI Taxonomy" id="45235"/>
    <lineage>
        <taxon>Eukaryota</taxon>
        <taxon>Fungi</taxon>
        <taxon>Dikarya</taxon>
        <taxon>Ascomycota</taxon>
        <taxon>Pezizomycotina</taxon>
        <taxon>Sordariomycetes</taxon>
        <taxon>Hypocreomycetidae</taxon>
        <taxon>Hypocreales</taxon>
        <taxon>Ophiocordycipitaceae</taxon>
        <taxon>Tolypocladium</taxon>
    </lineage>
</organism>
<keyword evidence="3" id="KW-0732">Signal</keyword>
<accession>A0A2K3QQZ6</accession>
<dbReference type="PANTHER" id="PTHR43108">
    <property type="entry name" value="N-ACETYLGLUCOSAMINE-6-SULFATASE FAMILY MEMBER"/>
    <property type="match status" value="1"/>
</dbReference>
<dbReference type="GO" id="GO:0005539">
    <property type="term" value="F:glycosaminoglycan binding"/>
    <property type="evidence" value="ECO:0007669"/>
    <property type="project" value="TreeGrafter"/>
</dbReference>
<reference evidence="5 6" key="1">
    <citation type="submission" date="2017-08" db="EMBL/GenBank/DDBJ databases">
        <title>Harnessing the power of phylogenomics to disentangle the directionality and signatures of interkingdom host jumping in the parasitic fungal genus Tolypocladium.</title>
        <authorList>
            <person name="Quandt C.A."/>
            <person name="Patterson W."/>
            <person name="Spatafora J.W."/>
        </authorList>
    </citation>
    <scope>NUCLEOTIDE SEQUENCE [LARGE SCALE GENOMIC DNA]</scope>
    <source>
        <strain evidence="5 6">CBS 113982</strain>
    </source>
</reference>
<evidence type="ECO:0000313" key="6">
    <source>
        <dbReference type="Proteomes" id="UP000236621"/>
    </source>
</evidence>
<dbReference type="Pfam" id="PF00884">
    <property type="entry name" value="Sulfatase"/>
    <property type="match status" value="1"/>
</dbReference>
<sequence>MVPLSRLFFVAAIFLLAAGGYAKDRCKAKRPNIILILTDDQDLHLGSLDYMPSVQRELISEGTSFSNHFTTVSQGCPSRASLLRGQHAHNTNLTHVQAPGGNYAKWKASGQDEDYLPFWLNKAGYHTECKPPPNHLEPWAYDYNTPVFSKNGLAPVLYSGYHQTDVIRAKVYAAAFLHARTLAGRELIMRNSLSRLNYLTQKEQDRPFFLTIAPAAPHVELSGFPKPQERHKDSFLEAEAPKPVNFNPLDYFARQKPSWLKRLQQLKDSAIDLLEVHFHLRIQALLGVDEIVHDVVKLLEGKYVMHNTYIVYTSDNGYHLGQHRVPAGKSLPYLKDTNLPFIVRGPGVPTGKKSRLPGTHLDLAPTFLDIACVDPQSFPVYLDGRSLLDNWHNPKRTANGSESASRDIINVEFWGSSVFEIIGHSGRSNNSYKTIRIVGEETAWLYSKWCTGDTELYETYFDPFELENLAPKAAPGSLQGQMMNRLDALLMVTKSCSQDTCRDPWTVLRSSCVLDSSCPHDRIFSSIGTAMDPRFDEFFAKLPKVQMPECLEYQDVRNEGPYLPPVSSSLGSDHRKPTDNYKSPTQPGKPVLGNIVDQGAWHQRHTPIHEMDENARKLTKEELGIITS</sequence>
<comment type="caution">
    <text evidence="5">The sequence shown here is derived from an EMBL/GenBank/DDBJ whole genome shotgun (WGS) entry which is preliminary data.</text>
</comment>
<evidence type="ECO:0000256" key="3">
    <source>
        <dbReference type="SAM" id="SignalP"/>
    </source>
</evidence>
<feature type="signal peptide" evidence="3">
    <location>
        <begin position="1"/>
        <end position="22"/>
    </location>
</feature>
<name>A0A2K3QQZ6_9HYPO</name>
<feature type="chain" id="PRO_5014343130" evidence="3">
    <location>
        <begin position="23"/>
        <end position="628"/>
    </location>
</feature>
<keyword evidence="6" id="KW-1185">Reference proteome</keyword>
<dbReference type="STRING" id="45235.A0A2K3QQZ6"/>
<comment type="similarity">
    <text evidence="1">Belongs to the sulfatase family.</text>
</comment>
<dbReference type="Proteomes" id="UP000236621">
    <property type="component" value="Unassembled WGS sequence"/>
</dbReference>
<feature type="domain" description="Sulfatase N-terminal" evidence="4">
    <location>
        <begin position="31"/>
        <end position="371"/>
    </location>
</feature>